<dbReference type="InterPro" id="IPR015089">
    <property type="entry name" value="UQCR"/>
</dbReference>
<dbReference type="PANTHER" id="PTHR15420">
    <property type="entry name" value="UBIQUINOL-CYTOCHROME C REDUCTASE COMPLEX 6.4 KD PROTEIN"/>
    <property type="match status" value="1"/>
</dbReference>
<dbReference type="GO" id="GO:0005743">
    <property type="term" value="C:mitochondrial inner membrane"/>
    <property type="evidence" value="ECO:0007669"/>
    <property type="project" value="TreeGrafter"/>
</dbReference>
<dbReference type="Gene3D" id="1.20.5.220">
    <property type="match status" value="1"/>
</dbReference>
<dbReference type="Proteomes" id="UP000504633">
    <property type="component" value="Unplaced"/>
</dbReference>
<name>A0A6J1MGI3_DROHY</name>
<dbReference type="FunFam" id="1.20.5.220:FF:000005">
    <property type="entry name" value="cytochrome b-c1 complex subunit 10"/>
    <property type="match status" value="1"/>
</dbReference>
<protein>
    <submittedName>
        <fullName evidence="3">Uncharacterized protein LOC111604377</fullName>
    </submittedName>
</protein>
<dbReference type="SUPFAM" id="SSF81518">
    <property type="entry name" value="Subunit XI (6.4 kDa protein) of cytochrome bc1 complex (Ubiquinol-cytochrome c reductase)"/>
    <property type="match status" value="1"/>
</dbReference>
<keyword evidence="1" id="KW-0472">Membrane</keyword>
<keyword evidence="2" id="KW-1185">Reference proteome</keyword>
<gene>
    <name evidence="3" type="primary">LOC111604377</name>
</gene>
<evidence type="ECO:0000256" key="1">
    <source>
        <dbReference type="SAM" id="Phobius"/>
    </source>
</evidence>
<dbReference type="CTD" id="36991"/>
<dbReference type="GO" id="GO:0006122">
    <property type="term" value="P:mitochondrial electron transport, ubiquinol to cytochrome c"/>
    <property type="evidence" value="ECO:0007669"/>
    <property type="project" value="InterPro"/>
</dbReference>
<reference evidence="3" key="1">
    <citation type="submission" date="2025-08" db="UniProtKB">
        <authorList>
            <consortium name="RefSeq"/>
        </authorList>
    </citation>
    <scope>IDENTIFICATION</scope>
    <source>
        <strain evidence="3">15085-1641.00</strain>
        <tissue evidence="3">Whole body</tissue>
    </source>
</reference>
<dbReference type="PANTHER" id="PTHR15420:SF2">
    <property type="entry name" value="CYTOCHROME B-C1 COMPLEX SUBUNIT 10"/>
    <property type="match status" value="1"/>
</dbReference>
<keyword evidence="1" id="KW-1133">Transmembrane helix</keyword>
<proteinExistence type="predicted"/>
<dbReference type="AlphaFoldDB" id="A0A6J1MGI3"/>
<evidence type="ECO:0000313" key="3">
    <source>
        <dbReference type="RefSeq" id="XP_023178216.1"/>
    </source>
</evidence>
<evidence type="ECO:0000313" key="2">
    <source>
        <dbReference type="Proteomes" id="UP000504633"/>
    </source>
</evidence>
<accession>A0A6J1MGI3</accession>
<dbReference type="InterPro" id="IPR029027">
    <property type="entry name" value="Single_a-helix_sf"/>
</dbReference>
<organism evidence="2 3">
    <name type="scientific">Drosophila hydei</name>
    <name type="common">Fruit fly</name>
    <dbReference type="NCBI Taxonomy" id="7224"/>
    <lineage>
        <taxon>Eukaryota</taxon>
        <taxon>Metazoa</taxon>
        <taxon>Ecdysozoa</taxon>
        <taxon>Arthropoda</taxon>
        <taxon>Hexapoda</taxon>
        <taxon>Insecta</taxon>
        <taxon>Pterygota</taxon>
        <taxon>Neoptera</taxon>
        <taxon>Endopterygota</taxon>
        <taxon>Diptera</taxon>
        <taxon>Brachycera</taxon>
        <taxon>Muscomorpha</taxon>
        <taxon>Ephydroidea</taxon>
        <taxon>Drosophilidae</taxon>
        <taxon>Drosophila</taxon>
    </lineage>
</organism>
<keyword evidence="1" id="KW-0812">Transmembrane</keyword>
<dbReference type="RefSeq" id="XP_023178216.1">
    <property type="nucleotide sequence ID" value="XM_023322448.1"/>
</dbReference>
<sequence>MAFRIPFGKKHAEIASSFVRSGAGFGGAAGLALLYYTDWKLVLQYMPIYGSKFDKSD</sequence>
<dbReference type="Pfam" id="PF08997">
    <property type="entry name" value="UCR_6-4kD"/>
    <property type="match status" value="1"/>
</dbReference>
<dbReference type="GeneID" id="111604377"/>
<feature type="transmembrane region" description="Helical" evidence="1">
    <location>
        <begin position="12"/>
        <end position="36"/>
    </location>
</feature>
<dbReference type="KEGG" id="dhe:111604377"/>
<dbReference type="OMA" id="FTDWKVF"/>